<dbReference type="AlphaFoldDB" id="A0A840V218"/>
<organism evidence="1 2">
    <name type="scientific">Haloferula luteola</name>
    <dbReference type="NCBI Taxonomy" id="595692"/>
    <lineage>
        <taxon>Bacteria</taxon>
        <taxon>Pseudomonadati</taxon>
        <taxon>Verrucomicrobiota</taxon>
        <taxon>Verrucomicrobiia</taxon>
        <taxon>Verrucomicrobiales</taxon>
        <taxon>Verrucomicrobiaceae</taxon>
        <taxon>Haloferula</taxon>
    </lineage>
</organism>
<proteinExistence type="predicted"/>
<keyword evidence="2" id="KW-1185">Reference proteome</keyword>
<dbReference type="EMBL" id="JACHFD010000005">
    <property type="protein sequence ID" value="MBB5351096.1"/>
    <property type="molecule type" value="Genomic_DNA"/>
</dbReference>
<protein>
    <submittedName>
        <fullName evidence="1">Uncharacterized protein</fullName>
    </submittedName>
</protein>
<gene>
    <name evidence="1" type="ORF">HNR46_001330</name>
</gene>
<reference evidence="1 2" key="1">
    <citation type="submission" date="2020-08" db="EMBL/GenBank/DDBJ databases">
        <title>Genomic Encyclopedia of Type Strains, Phase IV (KMG-IV): sequencing the most valuable type-strain genomes for metagenomic binning, comparative biology and taxonomic classification.</title>
        <authorList>
            <person name="Goeker M."/>
        </authorList>
    </citation>
    <scope>NUCLEOTIDE SEQUENCE [LARGE SCALE GENOMIC DNA]</scope>
    <source>
        <strain evidence="1 2">YC6886</strain>
    </source>
</reference>
<dbReference type="Proteomes" id="UP000557717">
    <property type="component" value="Unassembled WGS sequence"/>
</dbReference>
<evidence type="ECO:0000313" key="1">
    <source>
        <dbReference type="EMBL" id="MBB5351096.1"/>
    </source>
</evidence>
<evidence type="ECO:0000313" key="2">
    <source>
        <dbReference type="Proteomes" id="UP000557717"/>
    </source>
</evidence>
<comment type="caution">
    <text evidence="1">The sequence shown here is derived from an EMBL/GenBank/DDBJ whole genome shotgun (WGS) entry which is preliminary data.</text>
</comment>
<name>A0A840V218_9BACT</name>
<accession>A0A840V218</accession>
<sequence length="90" mass="9485">MADEIQQGRCRASNSTDLLADLVAFSNADQRLDSLLSDGCYHGFGDARSCPNEGCAEAGVVRAWFALLEAASELRKFDSANASSEAPDGA</sequence>